<dbReference type="Proteomes" id="UP001164746">
    <property type="component" value="Chromosome 4"/>
</dbReference>
<accession>A0ABY7DZ65</accession>
<keyword evidence="3" id="KW-1185">Reference proteome</keyword>
<keyword evidence="1" id="KW-0732">Signal</keyword>
<evidence type="ECO:0000313" key="2">
    <source>
        <dbReference type="EMBL" id="WAR01960.1"/>
    </source>
</evidence>
<feature type="signal peptide" evidence="1">
    <location>
        <begin position="1"/>
        <end position="18"/>
    </location>
</feature>
<evidence type="ECO:0000256" key="1">
    <source>
        <dbReference type="SAM" id="SignalP"/>
    </source>
</evidence>
<sequence>MKVYSVVVFLCVASLARAMTLRLELETTALDDLVKPFLGLNGDWTCSSGTCKKCETVQGRTEKNPGQICKDTYGYKVCLQATKVDLQTGSACLEFSVTAQGQIHKMPYGCFTLKQKPASSELAFQVKNFAENMLGLNGDWTCSSGTCKKCETQQGQTACVVATSPVANTIHIQVETSGMVLFNADIKEKNPGQICEDMYGYKVCLQATKVDLQTGSACLEFSVTAQGQIHKMPYGCFTLKQKPASSELAFQVKNFAENMLGLNGDWTCSSGTCKKCETQQGQTEKNPGQICEDMYGYKVCLQATKVDLQTGSACLEFSVTAQGQIHKMPYGCFTLKQKPASSELAFQVKNFAENMLGLNGDWTCSSGTCKKCETQQGQTACVVATSPVANTIHIQVETSGMVLFNADIKEKNPGQICEDMYGYKVCLQATKVDLQTGSACLEFSVTAQGQIHKMPYGCFTLKQKPVSSELVFQVENNAENML</sequence>
<gene>
    <name evidence="2" type="ORF">MAR_008518</name>
</gene>
<reference evidence="2" key="1">
    <citation type="submission" date="2022-11" db="EMBL/GenBank/DDBJ databases">
        <title>Centuries of genome instability and evolution in soft-shell clam transmissible cancer (bioRxiv).</title>
        <authorList>
            <person name="Hart S.F.M."/>
            <person name="Yonemitsu M.A."/>
            <person name="Giersch R.M."/>
            <person name="Beal B.F."/>
            <person name="Arriagada G."/>
            <person name="Davis B.W."/>
            <person name="Ostrander E.A."/>
            <person name="Goff S.P."/>
            <person name="Metzger M.J."/>
        </authorList>
    </citation>
    <scope>NUCLEOTIDE SEQUENCE</scope>
    <source>
        <strain evidence="2">MELC-2E11</strain>
        <tissue evidence="2">Siphon/mantle</tissue>
    </source>
</reference>
<feature type="non-terminal residue" evidence="2">
    <location>
        <position position="482"/>
    </location>
</feature>
<feature type="chain" id="PRO_5046251014" evidence="1">
    <location>
        <begin position="19"/>
        <end position="482"/>
    </location>
</feature>
<proteinExistence type="predicted"/>
<dbReference type="EMBL" id="CP111015">
    <property type="protein sequence ID" value="WAR01960.1"/>
    <property type="molecule type" value="Genomic_DNA"/>
</dbReference>
<evidence type="ECO:0000313" key="3">
    <source>
        <dbReference type="Proteomes" id="UP001164746"/>
    </source>
</evidence>
<organism evidence="2 3">
    <name type="scientific">Mya arenaria</name>
    <name type="common">Soft-shell clam</name>
    <dbReference type="NCBI Taxonomy" id="6604"/>
    <lineage>
        <taxon>Eukaryota</taxon>
        <taxon>Metazoa</taxon>
        <taxon>Spiralia</taxon>
        <taxon>Lophotrochozoa</taxon>
        <taxon>Mollusca</taxon>
        <taxon>Bivalvia</taxon>
        <taxon>Autobranchia</taxon>
        <taxon>Heteroconchia</taxon>
        <taxon>Euheterodonta</taxon>
        <taxon>Imparidentia</taxon>
        <taxon>Neoheterodontei</taxon>
        <taxon>Myida</taxon>
        <taxon>Myoidea</taxon>
        <taxon>Myidae</taxon>
        <taxon>Mya</taxon>
    </lineage>
</organism>
<name>A0ABY7DZ65_MYAAR</name>
<protein>
    <submittedName>
        <fullName evidence="2">Uncharacterized protein</fullName>
    </submittedName>
</protein>